<dbReference type="STRING" id="1358809.S7W7V6"/>
<dbReference type="OMA" id="FYIGFVE"/>
<dbReference type="EMBL" id="ATCN01000489">
    <property type="protein sequence ID" value="EPR78906.1"/>
    <property type="molecule type" value="Genomic_DNA"/>
</dbReference>
<dbReference type="InParanoid" id="S7W7V6"/>
<feature type="transmembrane region" description="Helical" evidence="6">
    <location>
        <begin position="6"/>
        <end position="27"/>
    </location>
</feature>
<feature type="transmembrane region" description="Helical" evidence="6">
    <location>
        <begin position="39"/>
        <end position="61"/>
    </location>
</feature>
<evidence type="ECO:0000256" key="5">
    <source>
        <dbReference type="SAM" id="MobiDB-lite"/>
    </source>
</evidence>
<dbReference type="AlphaFoldDB" id="S7W7V6"/>
<dbReference type="PANTHER" id="PTHR11040:SF140">
    <property type="entry name" value="ZRT (ZRT), IRT- (IRT-) LIKE PROTEIN TRANSPORTER"/>
    <property type="match status" value="1"/>
</dbReference>
<dbReference type="InterPro" id="IPR003689">
    <property type="entry name" value="ZIP"/>
</dbReference>
<keyword evidence="2 6" id="KW-0812">Transmembrane</keyword>
<name>S7W7V6_SPRLO</name>
<comment type="subcellular location">
    <subcellularLocation>
        <location evidence="1">Membrane</location>
        <topology evidence="1">Multi-pass membrane protein</topology>
    </subcellularLocation>
</comment>
<feature type="transmembrane region" description="Helical" evidence="6">
    <location>
        <begin position="325"/>
        <end position="345"/>
    </location>
</feature>
<dbReference type="HOGENOM" id="CLU_040462_3_1_1"/>
<dbReference type="GO" id="GO:0005385">
    <property type="term" value="F:zinc ion transmembrane transporter activity"/>
    <property type="evidence" value="ECO:0007669"/>
    <property type="project" value="TreeGrafter"/>
</dbReference>
<keyword evidence="8" id="KW-1185">Reference proteome</keyword>
<sequence length="358" mass="39993">MFVLTLPYTLLASFCVFIFTLFFALLSKLIKDMFIPTDIKCFAGGIILSTTIFHILPDIYLCEDNKYSWLAPLCAGLSFLVLFSIDKLYLYTENTNEIGCTCGAGQEIDENVNDKNKENREKKTNKKNGEENYHNYEKENSTKRNRTEVNDNNTIKIKKICTCEKVSDKHENDTLPTNSTRLQATIFIVALSVHSFLEGLGISSKNGKQLMWYMVSLLGHKWIEAFVLGVSIFSADFARNMTIFLLLFYSSLTSIGILIGYALLMLCNIHADGSSSDDAGNISTMVAVQILTGLSSGSFFYIGFIEMLGNVFGEGSLLNKNRRKLVCVFTGFTLMATVCIMSGLIENGVLFKSWSNKA</sequence>
<protein>
    <submittedName>
        <fullName evidence="7">ZIP Zinc transporter protein</fullName>
    </submittedName>
</protein>
<proteinExistence type="predicted"/>
<evidence type="ECO:0000256" key="6">
    <source>
        <dbReference type="SAM" id="Phobius"/>
    </source>
</evidence>
<evidence type="ECO:0000256" key="1">
    <source>
        <dbReference type="ARBA" id="ARBA00004141"/>
    </source>
</evidence>
<dbReference type="Pfam" id="PF02535">
    <property type="entry name" value="Zip"/>
    <property type="match status" value="1"/>
</dbReference>
<dbReference type="OrthoDB" id="448280at2759"/>
<comment type="caution">
    <text evidence="7">The sequence shown here is derived from an EMBL/GenBank/DDBJ whole genome shotgun (WGS) entry which is preliminary data.</text>
</comment>
<reference evidence="8" key="1">
    <citation type="journal article" date="2013" name="PLoS Genet.">
        <title>The genome of Spraguea lophii and the basis of host-microsporidian interactions.</title>
        <authorList>
            <person name="Campbell S.E."/>
            <person name="Williams T.A."/>
            <person name="Yousuf A."/>
            <person name="Soanes D.M."/>
            <person name="Paszkiewicz K.H."/>
            <person name="Williams B.A.P."/>
        </authorList>
    </citation>
    <scope>NUCLEOTIDE SEQUENCE [LARGE SCALE GENOMIC DNA]</scope>
    <source>
        <strain evidence="8">42_110</strain>
    </source>
</reference>
<accession>S7W7V6</accession>
<feature type="transmembrane region" description="Helical" evidence="6">
    <location>
        <begin position="67"/>
        <end position="85"/>
    </location>
</feature>
<evidence type="ECO:0000256" key="3">
    <source>
        <dbReference type="ARBA" id="ARBA00022989"/>
    </source>
</evidence>
<dbReference type="Proteomes" id="UP000014978">
    <property type="component" value="Unassembled WGS sequence"/>
</dbReference>
<evidence type="ECO:0000256" key="4">
    <source>
        <dbReference type="ARBA" id="ARBA00023136"/>
    </source>
</evidence>
<evidence type="ECO:0000313" key="7">
    <source>
        <dbReference type="EMBL" id="EPR78906.1"/>
    </source>
</evidence>
<keyword evidence="3 6" id="KW-1133">Transmembrane helix</keyword>
<evidence type="ECO:0000313" key="8">
    <source>
        <dbReference type="Proteomes" id="UP000014978"/>
    </source>
</evidence>
<keyword evidence="4 6" id="KW-0472">Membrane</keyword>
<gene>
    <name evidence="7" type="ORF">SLOPH_2091</name>
</gene>
<dbReference type="PANTHER" id="PTHR11040">
    <property type="entry name" value="ZINC/IRON TRANSPORTER"/>
    <property type="match status" value="1"/>
</dbReference>
<feature type="region of interest" description="Disordered" evidence="5">
    <location>
        <begin position="113"/>
        <end position="148"/>
    </location>
</feature>
<feature type="transmembrane region" description="Helical" evidence="6">
    <location>
        <begin position="286"/>
        <end position="304"/>
    </location>
</feature>
<feature type="transmembrane region" description="Helical" evidence="6">
    <location>
        <begin position="210"/>
        <end position="233"/>
    </location>
</feature>
<evidence type="ECO:0000256" key="2">
    <source>
        <dbReference type="ARBA" id="ARBA00022692"/>
    </source>
</evidence>
<feature type="transmembrane region" description="Helical" evidence="6">
    <location>
        <begin position="245"/>
        <end position="266"/>
    </location>
</feature>
<dbReference type="GO" id="GO:0016020">
    <property type="term" value="C:membrane"/>
    <property type="evidence" value="ECO:0007669"/>
    <property type="project" value="UniProtKB-SubCell"/>
</dbReference>
<feature type="transmembrane region" description="Helical" evidence="6">
    <location>
        <begin position="184"/>
        <end position="204"/>
    </location>
</feature>
<organism evidence="7 8">
    <name type="scientific">Spraguea lophii (strain 42_110)</name>
    <name type="common">Microsporidian parasite</name>
    <dbReference type="NCBI Taxonomy" id="1358809"/>
    <lineage>
        <taxon>Eukaryota</taxon>
        <taxon>Fungi</taxon>
        <taxon>Fungi incertae sedis</taxon>
        <taxon>Microsporidia</taxon>
        <taxon>Spragueidae</taxon>
        <taxon>Spraguea</taxon>
    </lineage>
</organism>
<dbReference type="VEuPathDB" id="MicrosporidiaDB:SLOPH_2091"/>